<dbReference type="OrthoDB" id="3353107at2759"/>
<evidence type="ECO:0000313" key="2">
    <source>
        <dbReference type="EMBL" id="KIN99433.1"/>
    </source>
</evidence>
<gene>
    <name evidence="2" type="ORF">M404DRAFT_814196</name>
</gene>
<sequence length="263" mass="30202">MYYRSTRNSRIERVWVEVGTQFVRHWRGFFSQCERLHCLNPGDSSHLWLIQRLFLREINDDCEDFQCEWNLHPISRPTTNNKSPQDLWLISNVTLGEYYDEYEGIHPLTIERYYGIHGHVQVQQNGQTGAGHCPDKEPEADDEEIATNEHNGILRRVGADLQEQVRHEAVEVPGKGSPFACVKDEAEFWSVLDRVVIEDITPAGYGDDHGTEGDESTEEHIAIGRQGTRFVTVSLAEPIWARRAKTWCQALAVLTLFNADGYF</sequence>
<organism evidence="2 3">
    <name type="scientific">Pisolithus tinctorius Marx 270</name>
    <dbReference type="NCBI Taxonomy" id="870435"/>
    <lineage>
        <taxon>Eukaryota</taxon>
        <taxon>Fungi</taxon>
        <taxon>Dikarya</taxon>
        <taxon>Basidiomycota</taxon>
        <taxon>Agaricomycotina</taxon>
        <taxon>Agaricomycetes</taxon>
        <taxon>Agaricomycetidae</taxon>
        <taxon>Boletales</taxon>
        <taxon>Sclerodermatineae</taxon>
        <taxon>Pisolithaceae</taxon>
        <taxon>Pisolithus</taxon>
    </lineage>
</organism>
<accession>A0A0C3NW76</accession>
<dbReference type="EMBL" id="KN832005">
    <property type="protein sequence ID" value="KIN99433.1"/>
    <property type="molecule type" value="Genomic_DNA"/>
</dbReference>
<name>A0A0C3NW76_PISTI</name>
<dbReference type="STRING" id="870435.A0A0C3NW76"/>
<dbReference type="InterPro" id="IPR058913">
    <property type="entry name" value="Integrase_dom_put"/>
</dbReference>
<keyword evidence="3" id="KW-1185">Reference proteome</keyword>
<dbReference type="HOGENOM" id="CLU_092517_1_0_1"/>
<dbReference type="Proteomes" id="UP000054217">
    <property type="component" value="Unassembled WGS sequence"/>
</dbReference>
<reference evidence="3" key="2">
    <citation type="submission" date="2015-01" db="EMBL/GenBank/DDBJ databases">
        <title>Evolutionary Origins and Diversification of the Mycorrhizal Mutualists.</title>
        <authorList>
            <consortium name="DOE Joint Genome Institute"/>
            <consortium name="Mycorrhizal Genomics Consortium"/>
            <person name="Kohler A."/>
            <person name="Kuo A."/>
            <person name="Nagy L.G."/>
            <person name="Floudas D."/>
            <person name="Copeland A."/>
            <person name="Barry K.W."/>
            <person name="Cichocki N."/>
            <person name="Veneault-Fourrey C."/>
            <person name="LaButti K."/>
            <person name="Lindquist E.A."/>
            <person name="Lipzen A."/>
            <person name="Lundell T."/>
            <person name="Morin E."/>
            <person name="Murat C."/>
            <person name="Riley R."/>
            <person name="Ohm R."/>
            <person name="Sun H."/>
            <person name="Tunlid A."/>
            <person name="Henrissat B."/>
            <person name="Grigoriev I.V."/>
            <person name="Hibbett D.S."/>
            <person name="Martin F."/>
        </authorList>
    </citation>
    <scope>NUCLEOTIDE SEQUENCE [LARGE SCALE GENOMIC DNA]</scope>
    <source>
        <strain evidence="3">Marx 270</strain>
    </source>
</reference>
<dbReference type="Pfam" id="PF24764">
    <property type="entry name" value="rva_4"/>
    <property type="match status" value="1"/>
</dbReference>
<feature type="domain" description="Integrase core" evidence="1">
    <location>
        <begin position="4"/>
        <end position="91"/>
    </location>
</feature>
<dbReference type="InParanoid" id="A0A0C3NW76"/>
<evidence type="ECO:0000313" key="3">
    <source>
        <dbReference type="Proteomes" id="UP000054217"/>
    </source>
</evidence>
<reference evidence="2 3" key="1">
    <citation type="submission" date="2014-04" db="EMBL/GenBank/DDBJ databases">
        <authorList>
            <consortium name="DOE Joint Genome Institute"/>
            <person name="Kuo A."/>
            <person name="Kohler A."/>
            <person name="Costa M.D."/>
            <person name="Nagy L.G."/>
            <person name="Floudas D."/>
            <person name="Copeland A."/>
            <person name="Barry K.W."/>
            <person name="Cichocki N."/>
            <person name="Veneault-Fourrey C."/>
            <person name="LaButti K."/>
            <person name="Lindquist E.A."/>
            <person name="Lipzen A."/>
            <person name="Lundell T."/>
            <person name="Morin E."/>
            <person name="Murat C."/>
            <person name="Sun H."/>
            <person name="Tunlid A."/>
            <person name="Henrissat B."/>
            <person name="Grigoriev I.V."/>
            <person name="Hibbett D.S."/>
            <person name="Martin F."/>
            <person name="Nordberg H.P."/>
            <person name="Cantor M.N."/>
            <person name="Hua S.X."/>
        </authorList>
    </citation>
    <scope>NUCLEOTIDE SEQUENCE [LARGE SCALE GENOMIC DNA]</scope>
    <source>
        <strain evidence="2 3">Marx 270</strain>
    </source>
</reference>
<dbReference type="AlphaFoldDB" id="A0A0C3NW76"/>
<protein>
    <recommendedName>
        <fullName evidence="1">Integrase core domain-containing protein</fullName>
    </recommendedName>
</protein>
<proteinExistence type="predicted"/>
<evidence type="ECO:0000259" key="1">
    <source>
        <dbReference type="Pfam" id="PF24764"/>
    </source>
</evidence>